<reference evidence="7 8" key="1">
    <citation type="submission" date="2018-10" db="EMBL/GenBank/DDBJ databases">
        <title>Cohnella sp. M2MS4P-1, whole genome shotgun sequence.</title>
        <authorList>
            <person name="Tuo L."/>
        </authorList>
    </citation>
    <scope>NUCLEOTIDE SEQUENCE [LARGE SCALE GENOMIC DNA]</scope>
    <source>
        <strain evidence="7 8">M2MS4P-1</strain>
    </source>
</reference>
<dbReference type="GO" id="GO:0016020">
    <property type="term" value="C:membrane"/>
    <property type="evidence" value="ECO:0007669"/>
    <property type="project" value="UniProtKB-SubCell"/>
</dbReference>
<sequence>MDFVAESQTNTTTVKPWSRFWARNFDYLSHSFLIGVIWAFIDMKSLDEINNSILSFLLMASWIVLDGIYMYFFGTTPGKKIMNIKVLHSDGNRLSKSISFKRSRLVWLRGMGLGIGIIEIVANIMGYNRLKKEGITSWDQELDLVIVHEKTSLIRYLICPVCVVGFICLTIYGFM</sequence>
<feature type="domain" description="RDD" evidence="6">
    <location>
        <begin position="15"/>
        <end position="133"/>
    </location>
</feature>
<comment type="caution">
    <text evidence="7">The sequence shown here is derived from an EMBL/GenBank/DDBJ whole genome shotgun (WGS) entry which is preliminary data.</text>
</comment>
<keyword evidence="8" id="KW-1185">Reference proteome</keyword>
<feature type="transmembrane region" description="Helical" evidence="5">
    <location>
        <begin position="25"/>
        <end position="41"/>
    </location>
</feature>
<dbReference type="Proteomes" id="UP000282076">
    <property type="component" value="Unassembled WGS sequence"/>
</dbReference>
<dbReference type="RefSeq" id="WP_120973592.1">
    <property type="nucleotide sequence ID" value="NZ_RBZM01000001.1"/>
</dbReference>
<dbReference type="AlphaFoldDB" id="A0A494Y6L7"/>
<comment type="subcellular location">
    <subcellularLocation>
        <location evidence="1">Membrane</location>
        <topology evidence="1">Multi-pass membrane protein</topology>
    </subcellularLocation>
</comment>
<evidence type="ECO:0000256" key="2">
    <source>
        <dbReference type="ARBA" id="ARBA00022692"/>
    </source>
</evidence>
<organism evidence="7 8">
    <name type="scientific">Cohnella endophytica</name>
    <dbReference type="NCBI Taxonomy" id="2419778"/>
    <lineage>
        <taxon>Bacteria</taxon>
        <taxon>Bacillati</taxon>
        <taxon>Bacillota</taxon>
        <taxon>Bacilli</taxon>
        <taxon>Bacillales</taxon>
        <taxon>Paenibacillaceae</taxon>
        <taxon>Cohnella</taxon>
    </lineage>
</organism>
<keyword evidence="4 5" id="KW-0472">Membrane</keyword>
<keyword evidence="2 5" id="KW-0812">Transmembrane</keyword>
<protein>
    <submittedName>
        <fullName evidence="7">RDD family protein</fullName>
    </submittedName>
</protein>
<evidence type="ECO:0000259" key="6">
    <source>
        <dbReference type="Pfam" id="PF06271"/>
    </source>
</evidence>
<name>A0A494Y6L7_9BACL</name>
<keyword evidence="3 5" id="KW-1133">Transmembrane helix</keyword>
<dbReference type="InterPro" id="IPR010432">
    <property type="entry name" value="RDD"/>
</dbReference>
<dbReference type="EMBL" id="RBZM01000001">
    <property type="protein sequence ID" value="RKP57954.1"/>
    <property type="molecule type" value="Genomic_DNA"/>
</dbReference>
<evidence type="ECO:0000256" key="4">
    <source>
        <dbReference type="ARBA" id="ARBA00023136"/>
    </source>
</evidence>
<evidence type="ECO:0000313" key="7">
    <source>
        <dbReference type="EMBL" id="RKP57954.1"/>
    </source>
</evidence>
<evidence type="ECO:0000256" key="5">
    <source>
        <dbReference type="SAM" id="Phobius"/>
    </source>
</evidence>
<gene>
    <name evidence="7" type="ORF">D7Z26_00095</name>
</gene>
<dbReference type="OrthoDB" id="9791488at2"/>
<feature type="transmembrane region" description="Helical" evidence="5">
    <location>
        <begin position="53"/>
        <end position="72"/>
    </location>
</feature>
<evidence type="ECO:0000256" key="3">
    <source>
        <dbReference type="ARBA" id="ARBA00022989"/>
    </source>
</evidence>
<feature type="transmembrane region" description="Helical" evidence="5">
    <location>
        <begin position="153"/>
        <end position="174"/>
    </location>
</feature>
<evidence type="ECO:0000256" key="1">
    <source>
        <dbReference type="ARBA" id="ARBA00004141"/>
    </source>
</evidence>
<dbReference type="Pfam" id="PF06271">
    <property type="entry name" value="RDD"/>
    <property type="match status" value="1"/>
</dbReference>
<evidence type="ECO:0000313" key="8">
    <source>
        <dbReference type="Proteomes" id="UP000282076"/>
    </source>
</evidence>
<accession>A0A494Y6L7</accession>
<proteinExistence type="predicted"/>
<feature type="transmembrane region" description="Helical" evidence="5">
    <location>
        <begin position="106"/>
        <end position="127"/>
    </location>
</feature>